<dbReference type="RefSeq" id="WP_256257609.1">
    <property type="nucleotide sequence ID" value="NZ_FOBF01000037.1"/>
</dbReference>
<dbReference type="AlphaFoldDB" id="A0A1H8JEC7"/>
<dbReference type="Proteomes" id="UP000198953">
    <property type="component" value="Unassembled WGS sequence"/>
</dbReference>
<dbReference type="PANTHER" id="PTHR30121:SF6">
    <property type="entry name" value="SLR6007 PROTEIN"/>
    <property type="match status" value="1"/>
</dbReference>
<dbReference type="InterPro" id="IPR051162">
    <property type="entry name" value="T4SS_component"/>
</dbReference>
<dbReference type="Pfam" id="PF19044">
    <property type="entry name" value="P-loop_TraG"/>
    <property type="match status" value="2"/>
</dbReference>
<accession>A0A1H8JEC7</accession>
<gene>
    <name evidence="3" type="ORF">SAMN05660976_08323</name>
</gene>
<dbReference type="InterPro" id="IPR027417">
    <property type="entry name" value="P-loop_NTPase"/>
</dbReference>
<name>A0A1H8JEC7_9ACTN</name>
<evidence type="ECO:0000313" key="3">
    <source>
        <dbReference type="EMBL" id="SEN78981.1"/>
    </source>
</evidence>
<evidence type="ECO:0000259" key="2">
    <source>
        <dbReference type="Pfam" id="PF19044"/>
    </source>
</evidence>
<keyword evidence="4" id="KW-1185">Reference proteome</keyword>
<feature type="domain" description="TraG P-loop" evidence="2">
    <location>
        <begin position="429"/>
        <end position="544"/>
    </location>
</feature>
<protein>
    <submittedName>
        <fullName evidence="3">AAA-like domain-containing protein</fullName>
    </submittedName>
</protein>
<dbReference type="PANTHER" id="PTHR30121">
    <property type="entry name" value="UNCHARACTERIZED PROTEIN YJGR-RELATED"/>
    <property type="match status" value="1"/>
</dbReference>
<dbReference type="STRING" id="46177.SAMN05660976_08323"/>
<dbReference type="Gene3D" id="3.40.50.300">
    <property type="entry name" value="P-loop containing nucleotide triphosphate hydrolases"/>
    <property type="match status" value="1"/>
</dbReference>
<evidence type="ECO:0000256" key="1">
    <source>
        <dbReference type="SAM" id="MobiDB-lite"/>
    </source>
</evidence>
<sequence length="618" mass="66335">MRIRRRLHDQEPGTLLRPAAVQVGARTITLPDAVSASFAVTGYPREVGAGWLEPLLTYHGRLDVSLHIQPIPQQIAAMRLRRQLARLESASRADAQHGRLADFAAEAAADDATDLADSLARGHGRLFKVGLYLTIHAPTKVELDAEVERVRALASSLLLDAQPATFRALQGWTTTLPLGVDSLSATRTFDTAALAAAFPFTSPDLPTDVGATGVLYGLSATSCGVILWDRYAQDNHNSVVLARSGAGKSFFTKLETLRLLYQGVEVAVVDPEDEYARLARAVGGICLHLGAAGVRWNPFDLPASHGPHDDVLSRRAMFLQTLIATMLGGQLTPQTRAVLDSAIIATYQAAGITRDPGTWTRPAPLLADLVSTLTRNPMTAGSAGAELAAQLAPYVSGSYRELFDGPTTTHPAGHLTVFSLRDLPEEMKAVGTLLALDAIWRQVANPRNRKKRLVVVDEAWLLMKEPEGARFLFRMAKAARKHWAGLAVVTQDAADLLGSELGQAIVANAANQILLRQAPQAIGAVGDAFDLTDGERQFLLTAERGEALLVAGPASRAAFHVIASPREIELITTDPAHLAELDEGEEPNSLPPRATRPPDPGFSEISNDHPNDEEGDPL</sequence>
<dbReference type="SUPFAM" id="SSF52540">
    <property type="entry name" value="P-loop containing nucleoside triphosphate hydrolases"/>
    <property type="match status" value="1"/>
</dbReference>
<feature type="domain" description="TraG P-loop" evidence="2">
    <location>
        <begin position="233"/>
        <end position="304"/>
    </location>
</feature>
<organism evidence="3 4">
    <name type="scientific">Nonomuraea pusilla</name>
    <dbReference type="NCBI Taxonomy" id="46177"/>
    <lineage>
        <taxon>Bacteria</taxon>
        <taxon>Bacillati</taxon>
        <taxon>Actinomycetota</taxon>
        <taxon>Actinomycetes</taxon>
        <taxon>Streptosporangiales</taxon>
        <taxon>Streptosporangiaceae</taxon>
        <taxon>Nonomuraea</taxon>
    </lineage>
</organism>
<proteinExistence type="predicted"/>
<reference evidence="3 4" key="1">
    <citation type="submission" date="2016-10" db="EMBL/GenBank/DDBJ databases">
        <authorList>
            <person name="de Groot N.N."/>
        </authorList>
    </citation>
    <scope>NUCLEOTIDE SEQUENCE [LARGE SCALE GENOMIC DNA]</scope>
    <source>
        <strain evidence="3 4">DSM 43357</strain>
    </source>
</reference>
<dbReference type="InterPro" id="IPR043964">
    <property type="entry name" value="P-loop_TraG"/>
</dbReference>
<dbReference type="Gene3D" id="1.10.8.730">
    <property type="match status" value="1"/>
</dbReference>
<feature type="region of interest" description="Disordered" evidence="1">
    <location>
        <begin position="577"/>
        <end position="618"/>
    </location>
</feature>
<evidence type="ECO:0000313" key="4">
    <source>
        <dbReference type="Proteomes" id="UP000198953"/>
    </source>
</evidence>
<dbReference type="EMBL" id="FOBF01000037">
    <property type="protein sequence ID" value="SEN78981.1"/>
    <property type="molecule type" value="Genomic_DNA"/>
</dbReference>